<proteinExistence type="predicted"/>
<evidence type="ECO:0000256" key="8">
    <source>
        <dbReference type="ARBA" id="ARBA00022741"/>
    </source>
</evidence>
<keyword evidence="11 14" id="KW-1133">Transmembrane helix</keyword>
<keyword evidence="9 16" id="KW-0418">Kinase</keyword>
<evidence type="ECO:0000256" key="14">
    <source>
        <dbReference type="SAM" id="Phobius"/>
    </source>
</evidence>
<dbReference type="Pfam" id="PF02518">
    <property type="entry name" value="HATPase_c"/>
    <property type="match status" value="1"/>
</dbReference>
<sequence>MEDKKYRQFWWQITLTKILFSIIPLVVLAAALYYHFSVSYTAKVVESLRTLAMNRQAALDLFLEERISQLATLANTNTLAQLSDEDYLNKVFNIIQARSRSYIDLGVIDQDGQHLAYVGPYYHLLKNVNYRNEPWFDAVLNSGIYVSDVFLGFRKVPHFIIAVLVREKNRSWILRATIDSEVIESIVHAAQTGKTGDAYLINQENLLQTKPRFGGNLLEPPPGPDFSSVVGVRVEEIPYKGEPTLYATARIKTKKWVLVSAEDPREPLAPLLRAKYLLGFLTLLGLGLIVLGSVITTNKVLQRLIISDRDKAKSDEAMLHESKMAALGKMAAGVAHEINNPLAVIAEEAGWMKDLLKEEDVATSPHFKEFEEAIKKIEYHADRVKKVTHRLLGFARRMEPTVEKVMINEVLEECIGFLENEARYRNIDIHKELAPDLPTISSDPSQLQQVFLNILNNAIDAIGKDGTITLKTLHHPESQQIAVRISDTGPGMSQETLEKIFDPFFTTKEVGKGTGLGLSISYSIIEKLGGTINVESQVGQGTTFTIKLPVK</sequence>
<protein>
    <recommendedName>
        <fullName evidence="3">histidine kinase</fullName>
        <ecNumber evidence="3">2.7.13.3</ecNumber>
    </recommendedName>
</protein>
<gene>
    <name evidence="16" type="ORF">ENW96_05605</name>
</gene>
<evidence type="ECO:0000313" key="16">
    <source>
        <dbReference type="EMBL" id="HGF33851.1"/>
    </source>
</evidence>
<evidence type="ECO:0000256" key="3">
    <source>
        <dbReference type="ARBA" id="ARBA00012438"/>
    </source>
</evidence>
<accession>A0A7C3ZBG5</accession>
<dbReference type="CDD" id="cd18773">
    <property type="entry name" value="PDC1_HK_sensor"/>
    <property type="match status" value="1"/>
</dbReference>
<dbReference type="GO" id="GO:0005886">
    <property type="term" value="C:plasma membrane"/>
    <property type="evidence" value="ECO:0007669"/>
    <property type="project" value="UniProtKB-SubCell"/>
</dbReference>
<evidence type="ECO:0000256" key="4">
    <source>
        <dbReference type="ARBA" id="ARBA00022475"/>
    </source>
</evidence>
<feature type="domain" description="Histidine kinase" evidence="15">
    <location>
        <begin position="333"/>
        <end position="551"/>
    </location>
</feature>
<dbReference type="InterPro" id="IPR033479">
    <property type="entry name" value="dCache_1"/>
</dbReference>
<feature type="transmembrane region" description="Helical" evidence="14">
    <location>
        <begin position="9"/>
        <end position="34"/>
    </location>
</feature>
<evidence type="ECO:0000256" key="12">
    <source>
        <dbReference type="ARBA" id="ARBA00023012"/>
    </source>
</evidence>
<keyword evidence="12" id="KW-0902">Two-component regulatory system</keyword>
<feature type="transmembrane region" description="Helical" evidence="14">
    <location>
        <begin position="276"/>
        <end position="295"/>
    </location>
</feature>
<comment type="catalytic activity">
    <reaction evidence="1">
        <text>ATP + protein L-histidine = ADP + protein N-phospho-L-histidine.</text>
        <dbReference type="EC" id="2.7.13.3"/>
    </reaction>
</comment>
<comment type="caution">
    <text evidence="16">The sequence shown here is derived from an EMBL/GenBank/DDBJ whole genome shotgun (WGS) entry which is preliminary data.</text>
</comment>
<dbReference type="InterPro" id="IPR003661">
    <property type="entry name" value="HisK_dim/P_dom"/>
</dbReference>
<dbReference type="InterPro" id="IPR036097">
    <property type="entry name" value="HisK_dim/P_sf"/>
</dbReference>
<dbReference type="AlphaFoldDB" id="A0A7C3ZBG5"/>
<dbReference type="PRINTS" id="PR00344">
    <property type="entry name" value="BCTRLSENSOR"/>
</dbReference>
<dbReference type="CDD" id="cd00082">
    <property type="entry name" value="HisKA"/>
    <property type="match status" value="1"/>
</dbReference>
<keyword evidence="6" id="KW-0808">Transferase</keyword>
<evidence type="ECO:0000256" key="7">
    <source>
        <dbReference type="ARBA" id="ARBA00022692"/>
    </source>
</evidence>
<dbReference type="SMART" id="SM00388">
    <property type="entry name" value="HisKA"/>
    <property type="match status" value="1"/>
</dbReference>
<dbReference type="Pfam" id="PF00512">
    <property type="entry name" value="HisKA"/>
    <property type="match status" value="1"/>
</dbReference>
<dbReference type="GO" id="GO:0000155">
    <property type="term" value="F:phosphorelay sensor kinase activity"/>
    <property type="evidence" value="ECO:0007669"/>
    <property type="project" value="InterPro"/>
</dbReference>
<dbReference type="PANTHER" id="PTHR43065">
    <property type="entry name" value="SENSOR HISTIDINE KINASE"/>
    <property type="match status" value="1"/>
</dbReference>
<evidence type="ECO:0000256" key="2">
    <source>
        <dbReference type="ARBA" id="ARBA00004651"/>
    </source>
</evidence>
<dbReference type="InterPro" id="IPR003594">
    <property type="entry name" value="HATPase_dom"/>
</dbReference>
<dbReference type="FunFam" id="3.30.565.10:FF:000006">
    <property type="entry name" value="Sensor histidine kinase WalK"/>
    <property type="match status" value="1"/>
</dbReference>
<keyword evidence="7 14" id="KW-0812">Transmembrane</keyword>
<evidence type="ECO:0000256" key="13">
    <source>
        <dbReference type="ARBA" id="ARBA00023136"/>
    </source>
</evidence>
<dbReference type="PANTHER" id="PTHR43065:SF46">
    <property type="entry name" value="C4-DICARBOXYLATE TRANSPORT SENSOR PROTEIN DCTB"/>
    <property type="match status" value="1"/>
</dbReference>
<evidence type="ECO:0000256" key="9">
    <source>
        <dbReference type="ARBA" id="ARBA00022777"/>
    </source>
</evidence>
<keyword evidence="5" id="KW-0597">Phosphoprotein</keyword>
<dbReference type="Pfam" id="PF02743">
    <property type="entry name" value="dCache_1"/>
    <property type="match status" value="1"/>
</dbReference>
<comment type="subcellular location">
    <subcellularLocation>
        <location evidence="2">Cell membrane</location>
        <topology evidence="2">Multi-pass membrane protein</topology>
    </subcellularLocation>
</comment>
<dbReference type="InterPro" id="IPR005467">
    <property type="entry name" value="His_kinase_dom"/>
</dbReference>
<dbReference type="InterPro" id="IPR036890">
    <property type="entry name" value="HATPase_C_sf"/>
</dbReference>
<organism evidence="16">
    <name type="scientific">Desulfobacca acetoxidans</name>
    <dbReference type="NCBI Taxonomy" id="60893"/>
    <lineage>
        <taxon>Bacteria</taxon>
        <taxon>Pseudomonadati</taxon>
        <taxon>Thermodesulfobacteriota</taxon>
        <taxon>Desulfobaccia</taxon>
        <taxon>Desulfobaccales</taxon>
        <taxon>Desulfobaccaceae</taxon>
        <taxon>Desulfobacca</taxon>
    </lineage>
</organism>
<evidence type="ECO:0000256" key="1">
    <source>
        <dbReference type="ARBA" id="ARBA00000085"/>
    </source>
</evidence>
<name>A0A7C3ZBG5_9BACT</name>
<evidence type="ECO:0000256" key="11">
    <source>
        <dbReference type="ARBA" id="ARBA00022989"/>
    </source>
</evidence>
<keyword evidence="8" id="KW-0547">Nucleotide-binding</keyword>
<dbReference type="SUPFAM" id="SSF47384">
    <property type="entry name" value="Homodimeric domain of signal transducing histidine kinase"/>
    <property type="match status" value="1"/>
</dbReference>
<dbReference type="SUPFAM" id="SSF55874">
    <property type="entry name" value="ATPase domain of HSP90 chaperone/DNA topoisomerase II/histidine kinase"/>
    <property type="match status" value="1"/>
</dbReference>
<dbReference type="Gene3D" id="1.10.287.130">
    <property type="match status" value="1"/>
</dbReference>
<reference evidence="16" key="1">
    <citation type="journal article" date="2020" name="mSystems">
        <title>Genome- and Community-Level Interaction Insights into Carbon Utilization and Element Cycling Functions of Hydrothermarchaeota in Hydrothermal Sediment.</title>
        <authorList>
            <person name="Zhou Z."/>
            <person name="Liu Y."/>
            <person name="Xu W."/>
            <person name="Pan J."/>
            <person name="Luo Z.H."/>
            <person name="Li M."/>
        </authorList>
    </citation>
    <scope>NUCLEOTIDE SEQUENCE [LARGE SCALE GENOMIC DNA]</scope>
    <source>
        <strain evidence="16">SpSt-897</strain>
    </source>
</reference>
<dbReference type="EMBL" id="DTMF01000145">
    <property type="protein sequence ID" value="HGF33851.1"/>
    <property type="molecule type" value="Genomic_DNA"/>
</dbReference>
<dbReference type="PROSITE" id="PS50109">
    <property type="entry name" value="HIS_KIN"/>
    <property type="match status" value="1"/>
</dbReference>
<dbReference type="EC" id="2.7.13.3" evidence="3"/>
<dbReference type="InterPro" id="IPR004358">
    <property type="entry name" value="Sig_transdc_His_kin-like_C"/>
</dbReference>
<dbReference type="Gene3D" id="3.30.450.20">
    <property type="entry name" value="PAS domain"/>
    <property type="match status" value="1"/>
</dbReference>
<dbReference type="SMART" id="SM00387">
    <property type="entry name" value="HATPase_c"/>
    <property type="match status" value="1"/>
</dbReference>
<evidence type="ECO:0000256" key="5">
    <source>
        <dbReference type="ARBA" id="ARBA00022553"/>
    </source>
</evidence>
<keyword evidence="13 14" id="KW-0472">Membrane</keyword>
<dbReference type="GO" id="GO:0005524">
    <property type="term" value="F:ATP binding"/>
    <property type="evidence" value="ECO:0007669"/>
    <property type="project" value="UniProtKB-KW"/>
</dbReference>
<evidence type="ECO:0000256" key="10">
    <source>
        <dbReference type="ARBA" id="ARBA00022840"/>
    </source>
</evidence>
<evidence type="ECO:0000256" key="6">
    <source>
        <dbReference type="ARBA" id="ARBA00022679"/>
    </source>
</evidence>
<keyword evidence="10" id="KW-0067">ATP-binding</keyword>
<evidence type="ECO:0000259" key="15">
    <source>
        <dbReference type="PROSITE" id="PS50109"/>
    </source>
</evidence>
<dbReference type="Gene3D" id="3.30.565.10">
    <property type="entry name" value="Histidine kinase-like ATPase, C-terminal domain"/>
    <property type="match status" value="1"/>
</dbReference>
<keyword evidence="4" id="KW-1003">Cell membrane</keyword>